<accession>A0A9D5BNF5</accession>
<keyword evidence="3" id="KW-1185">Reference proteome</keyword>
<gene>
    <name evidence="2" type="ORF">KIW84_014722</name>
</gene>
<dbReference type="Gramene" id="Psat01G0472200-T1">
    <property type="protein sequence ID" value="KAI5446983.1"/>
    <property type="gene ID" value="KIW84_014722"/>
</dbReference>
<dbReference type="EMBL" id="JAMSHJ010000001">
    <property type="protein sequence ID" value="KAI5446983.1"/>
    <property type="molecule type" value="Genomic_DNA"/>
</dbReference>
<feature type="domain" description="Retrovirus-related Pol polyprotein from transposon TNT 1-94-like beta-barrel" evidence="1">
    <location>
        <begin position="60"/>
        <end position="140"/>
    </location>
</feature>
<organism evidence="2 3">
    <name type="scientific">Pisum sativum</name>
    <name type="common">Garden pea</name>
    <name type="synonym">Lathyrus oleraceus</name>
    <dbReference type="NCBI Taxonomy" id="3888"/>
    <lineage>
        <taxon>Eukaryota</taxon>
        <taxon>Viridiplantae</taxon>
        <taxon>Streptophyta</taxon>
        <taxon>Embryophyta</taxon>
        <taxon>Tracheophyta</taxon>
        <taxon>Spermatophyta</taxon>
        <taxon>Magnoliopsida</taxon>
        <taxon>eudicotyledons</taxon>
        <taxon>Gunneridae</taxon>
        <taxon>Pentapetalae</taxon>
        <taxon>rosids</taxon>
        <taxon>fabids</taxon>
        <taxon>Fabales</taxon>
        <taxon>Fabaceae</taxon>
        <taxon>Papilionoideae</taxon>
        <taxon>50 kb inversion clade</taxon>
        <taxon>NPAAA clade</taxon>
        <taxon>Hologalegina</taxon>
        <taxon>IRL clade</taxon>
        <taxon>Fabeae</taxon>
        <taxon>Lathyrus</taxon>
    </lineage>
</organism>
<sequence>MKFRFSLSHSKPSFLAVNTETEGIRSCGLSRGVVTIQRENFNFRCILDRHSPSERFKEQWYLDSGWSSHMSGRKYWFVNINPSMKNIVKFSNDNTLEAEGVGDVLIMRKDGKRSVISNVLYIPGMKSNLLNIGQLVEKNYKVSIKDKIMRVLDSNGRLILRLQCLRIEPSRLS</sequence>
<evidence type="ECO:0000313" key="3">
    <source>
        <dbReference type="Proteomes" id="UP001058974"/>
    </source>
</evidence>
<evidence type="ECO:0000313" key="2">
    <source>
        <dbReference type="EMBL" id="KAI5446983.1"/>
    </source>
</evidence>
<dbReference type="Pfam" id="PF22936">
    <property type="entry name" value="Pol_BBD"/>
    <property type="match status" value="1"/>
</dbReference>
<proteinExistence type="predicted"/>
<dbReference type="Proteomes" id="UP001058974">
    <property type="component" value="Chromosome 1"/>
</dbReference>
<name>A0A9D5BNF5_PEA</name>
<comment type="caution">
    <text evidence="2">The sequence shown here is derived from an EMBL/GenBank/DDBJ whole genome shotgun (WGS) entry which is preliminary data.</text>
</comment>
<evidence type="ECO:0000259" key="1">
    <source>
        <dbReference type="Pfam" id="PF22936"/>
    </source>
</evidence>
<dbReference type="InterPro" id="IPR054722">
    <property type="entry name" value="PolX-like_BBD"/>
</dbReference>
<reference evidence="2 3" key="1">
    <citation type="journal article" date="2022" name="Nat. Genet.">
        <title>Improved pea reference genome and pan-genome highlight genomic features and evolutionary characteristics.</title>
        <authorList>
            <person name="Yang T."/>
            <person name="Liu R."/>
            <person name="Luo Y."/>
            <person name="Hu S."/>
            <person name="Wang D."/>
            <person name="Wang C."/>
            <person name="Pandey M.K."/>
            <person name="Ge S."/>
            <person name="Xu Q."/>
            <person name="Li N."/>
            <person name="Li G."/>
            <person name="Huang Y."/>
            <person name="Saxena R.K."/>
            <person name="Ji Y."/>
            <person name="Li M."/>
            <person name="Yan X."/>
            <person name="He Y."/>
            <person name="Liu Y."/>
            <person name="Wang X."/>
            <person name="Xiang C."/>
            <person name="Varshney R.K."/>
            <person name="Ding H."/>
            <person name="Gao S."/>
            <person name="Zong X."/>
        </authorList>
    </citation>
    <scope>NUCLEOTIDE SEQUENCE [LARGE SCALE GENOMIC DNA]</scope>
    <source>
        <strain evidence="2 3">cv. Zhongwan 6</strain>
    </source>
</reference>
<protein>
    <recommendedName>
        <fullName evidence="1">Retrovirus-related Pol polyprotein from transposon TNT 1-94-like beta-barrel domain-containing protein</fullName>
    </recommendedName>
</protein>
<dbReference type="AlphaFoldDB" id="A0A9D5BNF5"/>